<dbReference type="Pfam" id="PF05860">
    <property type="entry name" value="TPS"/>
    <property type="match status" value="1"/>
</dbReference>
<gene>
    <name evidence="3" type="ORF">SAMN05216189_10061</name>
</gene>
<evidence type="ECO:0000313" key="4">
    <source>
        <dbReference type="Proteomes" id="UP000199693"/>
    </source>
</evidence>
<reference evidence="3 4" key="1">
    <citation type="submission" date="2016-10" db="EMBL/GenBank/DDBJ databases">
        <authorList>
            <person name="de Groot N.N."/>
        </authorList>
    </citation>
    <scope>NUCLEOTIDE SEQUENCE [LARGE SCALE GENOMIC DNA]</scope>
    <source>
        <strain evidence="3 4">CCM 7361</strain>
    </source>
</reference>
<keyword evidence="1" id="KW-0732">Signal</keyword>
<protein>
    <submittedName>
        <fullName evidence="3">Filamentous hemagglutinin</fullName>
    </submittedName>
</protein>
<dbReference type="Proteomes" id="UP000199693">
    <property type="component" value="Unassembled WGS sequence"/>
</dbReference>
<dbReference type="EMBL" id="FNEC01000006">
    <property type="protein sequence ID" value="SDI51117.1"/>
    <property type="molecule type" value="Genomic_DNA"/>
</dbReference>
<proteinExistence type="predicted"/>
<sequence length="119" mass="11791">MDIRRPLHQAIASALAGLLFLNPIVAAAAQLAVDAAAGSNTQLGAAGNGVPIVNIATPNGAGLSHNKFSDYSVGQQGLILNNATGKTASTQLGGIIIGNPNLKGQAAQKILNEVTGGSP</sequence>
<feature type="signal peptide" evidence="1">
    <location>
        <begin position="1"/>
        <end position="28"/>
    </location>
</feature>
<dbReference type="RefSeq" id="WP_139210178.1">
    <property type="nucleotide sequence ID" value="NZ_FNEC01000006.1"/>
</dbReference>
<dbReference type="InterPro" id="IPR011050">
    <property type="entry name" value="Pectin_lyase_fold/virulence"/>
</dbReference>
<dbReference type="InterPro" id="IPR012334">
    <property type="entry name" value="Pectin_lyas_fold"/>
</dbReference>
<evidence type="ECO:0000313" key="3">
    <source>
        <dbReference type="EMBL" id="SDI51117.1"/>
    </source>
</evidence>
<feature type="chain" id="PRO_5011626699" evidence="1">
    <location>
        <begin position="29"/>
        <end position="119"/>
    </location>
</feature>
<organism evidence="3 4">
    <name type="scientific">Pseudomonas delhiensis</name>
    <dbReference type="NCBI Taxonomy" id="366289"/>
    <lineage>
        <taxon>Bacteria</taxon>
        <taxon>Pseudomonadati</taxon>
        <taxon>Pseudomonadota</taxon>
        <taxon>Gammaproteobacteria</taxon>
        <taxon>Pseudomonadales</taxon>
        <taxon>Pseudomonadaceae</taxon>
        <taxon>Pseudomonas</taxon>
    </lineage>
</organism>
<name>A0A1G8L6D5_9PSED</name>
<dbReference type="AlphaFoldDB" id="A0A1G8L6D5"/>
<dbReference type="Gene3D" id="2.160.20.10">
    <property type="entry name" value="Single-stranded right-handed beta-helix, Pectin lyase-like"/>
    <property type="match status" value="1"/>
</dbReference>
<accession>A0A1G8L6D5</accession>
<evidence type="ECO:0000256" key="1">
    <source>
        <dbReference type="SAM" id="SignalP"/>
    </source>
</evidence>
<evidence type="ECO:0000259" key="2">
    <source>
        <dbReference type="Pfam" id="PF05860"/>
    </source>
</evidence>
<feature type="non-terminal residue" evidence="3">
    <location>
        <position position="119"/>
    </location>
</feature>
<dbReference type="SUPFAM" id="SSF51126">
    <property type="entry name" value="Pectin lyase-like"/>
    <property type="match status" value="1"/>
</dbReference>
<dbReference type="InterPro" id="IPR008638">
    <property type="entry name" value="FhaB/CdiA-like_TPS"/>
</dbReference>
<feature type="domain" description="Filamentous haemagglutinin FhaB/tRNA nuclease CdiA-like TPS" evidence="2">
    <location>
        <begin position="29"/>
        <end position="118"/>
    </location>
</feature>